<keyword evidence="6" id="KW-0472">Membrane</keyword>
<keyword evidence="11" id="KW-0732">Signal</keyword>
<proteinExistence type="predicted"/>
<dbReference type="PANTHER" id="PTHR18966">
    <property type="entry name" value="IONOTROPIC GLUTAMATE RECEPTOR"/>
    <property type="match status" value="1"/>
</dbReference>
<feature type="chain" id="PRO_5013863272" description="Ionotropic glutamate receptor C-terminal domain-containing protein" evidence="11">
    <location>
        <begin position="18"/>
        <end position="119"/>
    </location>
</feature>
<dbReference type="InterPro" id="IPR015683">
    <property type="entry name" value="Ionotropic_Glu_rcpt"/>
</dbReference>
<keyword evidence="10" id="KW-0407">Ion channel</keyword>
<name>A0A2G9S8Y4_AQUCT</name>
<organism evidence="13 14">
    <name type="scientific">Aquarana catesbeiana</name>
    <name type="common">American bullfrog</name>
    <name type="synonym">Rana catesbeiana</name>
    <dbReference type="NCBI Taxonomy" id="8400"/>
    <lineage>
        <taxon>Eukaryota</taxon>
        <taxon>Metazoa</taxon>
        <taxon>Chordata</taxon>
        <taxon>Craniata</taxon>
        <taxon>Vertebrata</taxon>
        <taxon>Euteleostomi</taxon>
        <taxon>Amphibia</taxon>
        <taxon>Batrachia</taxon>
        <taxon>Anura</taxon>
        <taxon>Neobatrachia</taxon>
        <taxon>Ranoidea</taxon>
        <taxon>Ranidae</taxon>
        <taxon>Aquarana</taxon>
    </lineage>
</organism>
<comment type="subcellular location">
    <subcellularLocation>
        <location evidence="1">Membrane</location>
        <topology evidence="1">Multi-pass membrane protein</topology>
    </subcellularLocation>
</comment>
<evidence type="ECO:0000259" key="12">
    <source>
        <dbReference type="Pfam" id="PF00060"/>
    </source>
</evidence>
<evidence type="ECO:0000313" key="14">
    <source>
        <dbReference type="Proteomes" id="UP000228934"/>
    </source>
</evidence>
<keyword evidence="2" id="KW-0813">Transport</keyword>
<dbReference type="InterPro" id="IPR001320">
    <property type="entry name" value="Iontro_rcpt_C"/>
</dbReference>
<dbReference type="Gene3D" id="1.10.287.70">
    <property type="match status" value="1"/>
</dbReference>
<evidence type="ECO:0000256" key="2">
    <source>
        <dbReference type="ARBA" id="ARBA00022448"/>
    </source>
</evidence>
<reference evidence="14" key="1">
    <citation type="journal article" date="2017" name="Nat. Commun.">
        <title>The North American bullfrog draft genome provides insight into hormonal regulation of long noncoding RNA.</title>
        <authorList>
            <person name="Hammond S.A."/>
            <person name="Warren R.L."/>
            <person name="Vandervalk B.P."/>
            <person name="Kucuk E."/>
            <person name="Khan H."/>
            <person name="Gibb E.A."/>
            <person name="Pandoh P."/>
            <person name="Kirk H."/>
            <person name="Zhao Y."/>
            <person name="Jones M."/>
            <person name="Mungall A.J."/>
            <person name="Coope R."/>
            <person name="Pleasance S."/>
            <person name="Moore R.A."/>
            <person name="Holt R.A."/>
            <person name="Round J.M."/>
            <person name="Ohora S."/>
            <person name="Walle B.V."/>
            <person name="Veldhoen N."/>
            <person name="Helbing C.C."/>
            <person name="Birol I."/>
        </authorList>
    </citation>
    <scope>NUCLEOTIDE SEQUENCE [LARGE SCALE GENOMIC DNA]</scope>
</reference>
<evidence type="ECO:0000256" key="4">
    <source>
        <dbReference type="ARBA" id="ARBA00022989"/>
    </source>
</evidence>
<evidence type="ECO:0000256" key="11">
    <source>
        <dbReference type="SAM" id="SignalP"/>
    </source>
</evidence>
<keyword evidence="5" id="KW-0406">Ion transport</keyword>
<keyword evidence="7" id="KW-0675">Receptor</keyword>
<evidence type="ECO:0000313" key="13">
    <source>
        <dbReference type="EMBL" id="PIO36606.1"/>
    </source>
</evidence>
<protein>
    <recommendedName>
        <fullName evidence="12">Ionotropic glutamate receptor C-terminal domain-containing protein</fullName>
    </recommendedName>
</protein>
<feature type="domain" description="Ionotropic glutamate receptor C-terminal" evidence="12">
    <location>
        <begin position="1"/>
        <end position="55"/>
    </location>
</feature>
<keyword evidence="3" id="KW-0812">Transmembrane</keyword>
<dbReference type="Proteomes" id="UP000228934">
    <property type="component" value="Unassembled WGS sequence"/>
</dbReference>
<evidence type="ECO:0000256" key="1">
    <source>
        <dbReference type="ARBA" id="ARBA00004141"/>
    </source>
</evidence>
<dbReference type="Pfam" id="PF00060">
    <property type="entry name" value="Lig_chan"/>
    <property type="match status" value="1"/>
</dbReference>
<evidence type="ECO:0000256" key="8">
    <source>
        <dbReference type="ARBA" id="ARBA00023180"/>
    </source>
</evidence>
<evidence type="ECO:0000256" key="9">
    <source>
        <dbReference type="ARBA" id="ARBA00023286"/>
    </source>
</evidence>
<evidence type="ECO:0000256" key="3">
    <source>
        <dbReference type="ARBA" id="ARBA00022692"/>
    </source>
</evidence>
<dbReference type="AlphaFoldDB" id="A0A2G9S8Y4"/>
<evidence type="ECO:0000256" key="6">
    <source>
        <dbReference type="ARBA" id="ARBA00023136"/>
    </source>
</evidence>
<feature type="non-terminal residue" evidence="13">
    <location>
        <position position="1"/>
    </location>
</feature>
<evidence type="ECO:0000256" key="10">
    <source>
        <dbReference type="ARBA" id="ARBA00023303"/>
    </source>
</evidence>
<dbReference type="GO" id="GO:0016020">
    <property type="term" value="C:membrane"/>
    <property type="evidence" value="ECO:0007669"/>
    <property type="project" value="UniProtKB-SubCell"/>
</dbReference>
<keyword evidence="4" id="KW-1133">Transmembrane helix</keyword>
<sequence>WTFTLIIISSYTANLAAFLTVQRMDVPIESVDDLADQTTIEYGTIHGGSSMTFFQQLQILQLLTFNWTRSPPLRSSAPAFQLRSPGCGFTARHPLRMREPRRTITGPAFIWDRSRVPDD</sequence>
<dbReference type="OrthoDB" id="5984008at2759"/>
<keyword evidence="8" id="KW-0325">Glycoprotein</keyword>
<evidence type="ECO:0000256" key="5">
    <source>
        <dbReference type="ARBA" id="ARBA00023065"/>
    </source>
</evidence>
<keyword evidence="14" id="KW-1185">Reference proteome</keyword>
<gene>
    <name evidence="13" type="ORF">AB205_0172080</name>
</gene>
<accession>A0A2G9S8Y4</accession>
<dbReference type="GO" id="GO:0015276">
    <property type="term" value="F:ligand-gated monoatomic ion channel activity"/>
    <property type="evidence" value="ECO:0007669"/>
    <property type="project" value="InterPro"/>
</dbReference>
<keyword evidence="9" id="KW-1071">Ligand-gated ion channel</keyword>
<feature type="signal peptide" evidence="11">
    <location>
        <begin position="1"/>
        <end position="17"/>
    </location>
</feature>
<dbReference type="EMBL" id="KV926204">
    <property type="protein sequence ID" value="PIO36606.1"/>
    <property type="molecule type" value="Genomic_DNA"/>
</dbReference>
<evidence type="ECO:0000256" key="7">
    <source>
        <dbReference type="ARBA" id="ARBA00023170"/>
    </source>
</evidence>